<sequence length="609" mass="69607">MSKTLVRNFSDSLQGEADTDGPNRTLVKSLSWKIQHDREQEEKSARLSLEWPLLFSDVDHLSQIASEPGEEQLLRCSTQLARAWKRFQLSLPAGQSALLHDTPPQMSVLFDVIKSASASWQTQREETRWGRMKVFFAKMSRSANDHSDLLAIIPSNDKYTSLVAGSMSAIVQAFVRHEDTALALSECFEQLCEDIAHWKKRVLKHLDLPLVRDKVRELYTIVFQFLTDIFTEWYASKGKRFMKSFDRNSLSKLFQPHKDKLARLTSKLDDVIRDHEHAKTQEDISQLKQLFEGNSKEVKDMLYRLGRDLQVQFEEYVVDAERYQRRMIAEPPSAQHLLSSADGEDVESIVGETSRTFEQHEILSKILDLDERKQGHDELQRLLERAAHLQVDRKVTKALREMMFDSKSVTHWIEGPAAVSTPSQNTLTSAALTALLQQRHCVAFYFCNSQETRSHRQALREMTRSLIVQLVSSLPPRVSTAVDLSPERFELAMRTDTDAAISLSLMSDLQILVTRSVLYVIDGLQVLENRSDREHTRNLTDFTKLMCEATLNSQAPGKLCFFTDGYVDALARAVELKSLKAVRFEVESDEWMADDTVLFSVAEGTFPND</sequence>
<reference evidence="5 6" key="1">
    <citation type="journal article" date="2020" name="Microbiol. Resour. Announc.">
        <title>Draft Genome Sequence of a Cladosporium Species Isolated from the Mesophotic Ascidian Didemnum maculosum.</title>
        <authorList>
            <person name="Gioti A."/>
            <person name="Siaperas R."/>
            <person name="Nikolaivits E."/>
            <person name="Le Goff G."/>
            <person name="Ouazzani J."/>
            <person name="Kotoulas G."/>
            <person name="Topakas E."/>
        </authorList>
    </citation>
    <scope>NUCLEOTIDE SEQUENCE [LARGE SCALE GENOMIC DNA]</scope>
    <source>
        <strain evidence="5 6">TM138-S3</strain>
    </source>
</reference>
<comment type="caution">
    <text evidence="5">The sequence shown here is derived from an EMBL/GenBank/DDBJ whole genome shotgun (WGS) entry which is preliminary data.</text>
</comment>
<feature type="domain" description="DUF7708" evidence="3">
    <location>
        <begin position="135"/>
        <end position="274"/>
    </location>
</feature>
<dbReference type="InterPro" id="IPR056125">
    <property type="entry name" value="DUF7708"/>
</dbReference>
<proteinExistence type="predicted"/>
<evidence type="ECO:0000256" key="1">
    <source>
        <dbReference type="ARBA" id="ARBA00022737"/>
    </source>
</evidence>
<feature type="region of interest" description="Disordered" evidence="2">
    <location>
        <begin position="1"/>
        <end position="22"/>
    </location>
</feature>
<feature type="compositionally biased region" description="Polar residues" evidence="2">
    <location>
        <begin position="1"/>
        <end position="13"/>
    </location>
</feature>
<dbReference type="Pfam" id="PF24883">
    <property type="entry name" value="NPHP3_N"/>
    <property type="match status" value="1"/>
</dbReference>
<protein>
    <submittedName>
        <fullName evidence="5">Uncharacterized protein</fullName>
    </submittedName>
</protein>
<keyword evidence="1" id="KW-0677">Repeat</keyword>
<dbReference type="GeneID" id="96008722"/>
<evidence type="ECO:0000259" key="4">
    <source>
        <dbReference type="Pfam" id="PF24883"/>
    </source>
</evidence>
<dbReference type="Proteomes" id="UP000803884">
    <property type="component" value="Unassembled WGS sequence"/>
</dbReference>
<accession>A0AB34KJC6</accession>
<dbReference type="RefSeq" id="XP_069227298.1">
    <property type="nucleotide sequence ID" value="XM_069375884.1"/>
</dbReference>
<dbReference type="InterPro" id="IPR056884">
    <property type="entry name" value="NPHP3-like_N"/>
</dbReference>
<dbReference type="Pfam" id="PF24809">
    <property type="entry name" value="DUF7708"/>
    <property type="match status" value="1"/>
</dbReference>
<evidence type="ECO:0000256" key="2">
    <source>
        <dbReference type="SAM" id="MobiDB-lite"/>
    </source>
</evidence>
<evidence type="ECO:0000313" key="6">
    <source>
        <dbReference type="Proteomes" id="UP000803884"/>
    </source>
</evidence>
<feature type="domain" description="Nephrocystin 3-like N-terminal" evidence="4">
    <location>
        <begin position="409"/>
        <end position="531"/>
    </location>
</feature>
<evidence type="ECO:0000259" key="3">
    <source>
        <dbReference type="Pfam" id="PF24809"/>
    </source>
</evidence>
<keyword evidence="6" id="KW-1185">Reference proteome</keyword>
<dbReference type="AlphaFoldDB" id="A0AB34KJC6"/>
<name>A0AB34KJC6_9PEZI</name>
<evidence type="ECO:0000313" key="5">
    <source>
        <dbReference type="EMBL" id="KAL1584192.1"/>
    </source>
</evidence>
<dbReference type="EMBL" id="JAAQHG020000028">
    <property type="protein sequence ID" value="KAL1584192.1"/>
    <property type="molecule type" value="Genomic_DNA"/>
</dbReference>
<organism evidence="5 6">
    <name type="scientific">Cladosporium halotolerans</name>
    <dbReference type="NCBI Taxonomy" id="1052096"/>
    <lineage>
        <taxon>Eukaryota</taxon>
        <taxon>Fungi</taxon>
        <taxon>Dikarya</taxon>
        <taxon>Ascomycota</taxon>
        <taxon>Pezizomycotina</taxon>
        <taxon>Dothideomycetes</taxon>
        <taxon>Dothideomycetidae</taxon>
        <taxon>Cladosporiales</taxon>
        <taxon>Cladosporiaceae</taxon>
        <taxon>Cladosporium</taxon>
    </lineage>
</organism>
<gene>
    <name evidence="5" type="ORF">WHR41_07279</name>
</gene>